<evidence type="ECO:0000256" key="1">
    <source>
        <dbReference type="SAM" id="MobiDB-lite"/>
    </source>
</evidence>
<accession>A0AAV4VPI6</accession>
<dbReference type="AlphaFoldDB" id="A0AAV4VPI6"/>
<gene>
    <name evidence="2" type="ORF">CEXT_649871</name>
</gene>
<evidence type="ECO:0000313" key="2">
    <source>
        <dbReference type="EMBL" id="GIY71938.1"/>
    </source>
</evidence>
<evidence type="ECO:0008006" key="4">
    <source>
        <dbReference type="Google" id="ProtNLM"/>
    </source>
</evidence>
<dbReference type="EMBL" id="BPLR01014872">
    <property type="protein sequence ID" value="GIY71938.1"/>
    <property type="molecule type" value="Genomic_DNA"/>
</dbReference>
<feature type="region of interest" description="Disordered" evidence="1">
    <location>
        <begin position="66"/>
        <end position="85"/>
    </location>
</feature>
<reference evidence="2 3" key="1">
    <citation type="submission" date="2021-06" db="EMBL/GenBank/DDBJ databases">
        <title>Caerostris extrusa draft genome.</title>
        <authorList>
            <person name="Kono N."/>
            <person name="Arakawa K."/>
        </authorList>
    </citation>
    <scope>NUCLEOTIDE SEQUENCE [LARGE SCALE GENOMIC DNA]</scope>
</reference>
<keyword evidence="3" id="KW-1185">Reference proteome</keyword>
<dbReference type="Proteomes" id="UP001054945">
    <property type="component" value="Unassembled WGS sequence"/>
</dbReference>
<organism evidence="2 3">
    <name type="scientific">Caerostris extrusa</name>
    <name type="common">Bark spider</name>
    <name type="synonym">Caerostris bankana</name>
    <dbReference type="NCBI Taxonomy" id="172846"/>
    <lineage>
        <taxon>Eukaryota</taxon>
        <taxon>Metazoa</taxon>
        <taxon>Ecdysozoa</taxon>
        <taxon>Arthropoda</taxon>
        <taxon>Chelicerata</taxon>
        <taxon>Arachnida</taxon>
        <taxon>Araneae</taxon>
        <taxon>Araneomorphae</taxon>
        <taxon>Entelegynae</taxon>
        <taxon>Araneoidea</taxon>
        <taxon>Araneidae</taxon>
        <taxon>Caerostris</taxon>
    </lineage>
</organism>
<name>A0AAV4VPI6_CAEEX</name>
<comment type="caution">
    <text evidence="2">The sequence shown here is derived from an EMBL/GenBank/DDBJ whole genome shotgun (WGS) entry which is preliminary data.</text>
</comment>
<proteinExistence type="predicted"/>
<sequence>MSSPLFLKIIKEIGVPDCDSTDHKSFNNKIKYRLELQKILGKDSDLVFRNLLERLMNYVRSESRPYGTREMISSKTNESRDAIYR</sequence>
<protein>
    <recommendedName>
        <fullName evidence="4">LAGLIDADG homing endonuclease</fullName>
    </recommendedName>
</protein>
<evidence type="ECO:0000313" key="3">
    <source>
        <dbReference type="Proteomes" id="UP001054945"/>
    </source>
</evidence>